<keyword evidence="3" id="KW-0862">Zinc</keyword>
<dbReference type="AlphaFoldDB" id="A0AAD5LPD1"/>
<protein>
    <recommendedName>
        <fullName evidence="5">Zinc finger PHD-type domain-containing protein</fullName>
    </recommendedName>
</protein>
<evidence type="ECO:0000256" key="4">
    <source>
        <dbReference type="SAM" id="MobiDB-lite"/>
    </source>
</evidence>
<proteinExistence type="predicted"/>
<feature type="region of interest" description="Disordered" evidence="4">
    <location>
        <begin position="627"/>
        <end position="658"/>
    </location>
</feature>
<organism evidence="6 7">
    <name type="scientific">Pythium insidiosum</name>
    <name type="common">Pythiosis disease agent</name>
    <dbReference type="NCBI Taxonomy" id="114742"/>
    <lineage>
        <taxon>Eukaryota</taxon>
        <taxon>Sar</taxon>
        <taxon>Stramenopiles</taxon>
        <taxon>Oomycota</taxon>
        <taxon>Peronosporomycetes</taxon>
        <taxon>Pythiales</taxon>
        <taxon>Pythiaceae</taxon>
        <taxon>Pythium</taxon>
    </lineage>
</organism>
<name>A0AAD5LPD1_PYTIN</name>
<feature type="compositionally biased region" description="Basic residues" evidence="4">
    <location>
        <begin position="647"/>
        <end position="658"/>
    </location>
</feature>
<sequence length="674" mass="74192">MSSKDAAFSEVTALLRRNESDERDVRDVESDLQRLLLMSRDKAQRQAMIQAQAVRRIVQIALATTTVLTRRYCAGILCNLAHSERGRLSASSCDRWNCVSHRHNCPLFMLLFDAQGGADPALRHLSAAALLTFSLQNECQVQLDVIEAMPVLLRLLDARDSDLNVYAAATLWNLLKNPLMLLKLETIHGVLEDNPLMLLKLETIHGVLEDVIARRLSDLLWTPLEPFRLSVRPTGERGTTGIIESSGENLNLMLAAAVSAQLAVVLCVENYTGRPRALSDQFRVQTPTWKQQQRRQQQLDADGETPAVSLSFAVNEGQSVPHFDDSGALLSRTCAVCGKRIKAARKGKRKKKDTATVEASLVCAIEDCGQAFHVACSRWRALGAMHRHVELFLCGHHLLAQPVVHYCDFLADNPRHELLLTELRLRSLAISRVLAPTGATDSVCYAAMLNAERDVVAVGAKKYRVPANSHDLEMFIVQVCYVVSHAAPSTQQRSQKPSATAASADAASTLPSASPWTVSFARDKATALAAAPGAAVFWPGPFLQDLEEQRYMQRSLVELQDECFVYEFVGESPVDRVFAFGAPLRCQATSDTISTAPPGLWTTLQPRKGTCMKMLAEQIGHLKKRQELTSFGDSKPEDDAVAPLTRPKPKTRKPHFGGKKLNRVAVAVDVAVGR</sequence>
<evidence type="ECO:0000256" key="1">
    <source>
        <dbReference type="ARBA" id="ARBA00022723"/>
    </source>
</evidence>
<feature type="domain" description="Zinc finger PHD-type" evidence="5">
    <location>
        <begin position="333"/>
        <end position="398"/>
    </location>
</feature>
<keyword evidence="1" id="KW-0479">Metal-binding</keyword>
<dbReference type="SMART" id="SM00249">
    <property type="entry name" value="PHD"/>
    <property type="match status" value="1"/>
</dbReference>
<evidence type="ECO:0000313" key="6">
    <source>
        <dbReference type="EMBL" id="KAJ0408036.1"/>
    </source>
</evidence>
<gene>
    <name evidence="6" type="ORF">P43SY_000240</name>
</gene>
<accession>A0AAD5LPD1</accession>
<dbReference type="InterPro" id="IPR011989">
    <property type="entry name" value="ARM-like"/>
</dbReference>
<evidence type="ECO:0000259" key="5">
    <source>
        <dbReference type="SMART" id="SM00249"/>
    </source>
</evidence>
<dbReference type="SMART" id="SM00185">
    <property type="entry name" value="ARM"/>
    <property type="match status" value="2"/>
</dbReference>
<dbReference type="InterPro" id="IPR000225">
    <property type="entry name" value="Armadillo"/>
</dbReference>
<keyword evidence="2" id="KW-0863">Zinc-finger</keyword>
<dbReference type="InterPro" id="IPR016024">
    <property type="entry name" value="ARM-type_fold"/>
</dbReference>
<evidence type="ECO:0000256" key="2">
    <source>
        <dbReference type="ARBA" id="ARBA00022771"/>
    </source>
</evidence>
<dbReference type="EMBL" id="JAKCXM010000015">
    <property type="protein sequence ID" value="KAJ0408036.1"/>
    <property type="molecule type" value="Genomic_DNA"/>
</dbReference>
<reference evidence="6" key="1">
    <citation type="submission" date="2021-12" db="EMBL/GenBank/DDBJ databases">
        <title>Prjna785345.</title>
        <authorList>
            <person name="Rujirawat T."/>
            <person name="Krajaejun T."/>
        </authorList>
    </citation>
    <scope>NUCLEOTIDE SEQUENCE</scope>
    <source>
        <strain evidence="6">Pi057C3</strain>
    </source>
</reference>
<dbReference type="Gene3D" id="1.25.10.10">
    <property type="entry name" value="Leucine-rich Repeat Variant"/>
    <property type="match status" value="1"/>
</dbReference>
<dbReference type="InterPro" id="IPR001965">
    <property type="entry name" value="Znf_PHD"/>
</dbReference>
<dbReference type="SUPFAM" id="SSF48371">
    <property type="entry name" value="ARM repeat"/>
    <property type="match status" value="1"/>
</dbReference>
<keyword evidence="7" id="KW-1185">Reference proteome</keyword>
<dbReference type="GO" id="GO:0008270">
    <property type="term" value="F:zinc ion binding"/>
    <property type="evidence" value="ECO:0007669"/>
    <property type="project" value="UniProtKB-KW"/>
</dbReference>
<evidence type="ECO:0000313" key="7">
    <source>
        <dbReference type="Proteomes" id="UP001209570"/>
    </source>
</evidence>
<dbReference type="Proteomes" id="UP001209570">
    <property type="component" value="Unassembled WGS sequence"/>
</dbReference>
<comment type="caution">
    <text evidence="6">The sequence shown here is derived from an EMBL/GenBank/DDBJ whole genome shotgun (WGS) entry which is preliminary data.</text>
</comment>
<evidence type="ECO:0000256" key="3">
    <source>
        <dbReference type="ARBA" id="ARBA00022833"/>
    </source>
</evidence>